<dbReference type="WBParaSite" id="ASIM_0000264001-mRNA-1">
    <property type="protein sequence ID" value="ASIM_0000264001-mRNA-1"/>
    <property type="gene ID" value="ASIM_0000264001"/>
</dbReference>
<keyword evidence="3" id="KW-0539">Nucleus</keyword>
<name>A0A0M3J513_ANISI</name>
<keyword evidence="6" id="KW-1185">Reference proteome</keyword>
<evidence type="ECO:0000256" key="3">
    <source>
        <dbReference type="ARBA" id="ARBA00023242"/>
    </source>
</evidence>
<evidence type="ECO:0000313" key="7">
    <source>
        <dbReference type="WBParaSite" id="ASIM_0000264001-mRNA-1"/>
    </source>
</evidence>
<dbReference type="GO" id="GO:0000481">
    <property type="term" value="P:maturation of 5S rRNA"/>
    <property type="evidence" value="ECO:0007669"/>
    <property type="project" value="TreeGrafter"/>
</dbReference>
<dbReference type="Pfam" id="PF03343">
    <property type="entry name" value="SART-1"/>
    <property type="match status" value="1"/>
</dbReference>
<dbReference type="EMBL" id="UYRR01003377">
    <property type="protein sequence ID" value="VDK20043.1"/>
    <property type="molecule type" value="Genomic_DNA"/>
</dbReference>
<sequence length="256" mass="29627">MNAFKAKLLDDMDAEFGVDTMIEDEKKRRAENIQKKKRQQKQKSDTAGLVVGHSKEDFLEGNETVLVLEDRDVLAEGDEVLVNPNIVDNTKYAKNAELRKKKGSYQPYPEESLDDYGVQKAKTVLSKYDEELEGEERQMFRLDESGEVDLEKERQEMLIRKNLMMANKRLESIENQKYRVASEFYTAEEMISFRRPSKKKDGKKLRKRKVRVLRADDLVPEETTQEDEKARALRLAAHKVGSLAHKVKQETAAEVD</sequence>
<reference evidence="5 6" key="2">
    <citation type="submission" date="2018-11" db="EMBL/GenBank/DDBJ databases">
        <authorList>
            <consortium name="Pathogen Informatics"/>
        </authorList>
    </citation>
    <scope>NUCLEOTIDE SEQUENCE [LARGE SCALE GENOMIC DNA]</scope>
</reference>
<dbReference type="GO" id="GO:0046540">
    <property type="term" value="C:U4/U6 x U5 tri-snRNP complex"/>
    <property type="evidence" value="ECO:0007669"/>
    <property type="project" value="TreeGrafter"/>
</dbReference>
<proteinExistence type="inferred from homology"/>
<dbReference type="PANTHER" id="PTHR14152:SF5">
    <property type="entry name" value="U4_U6.U5 TRI-SNRNP-ASSOCIATED PROTEIN 1"/>
    <property type="match status" value="1"/>
</dbReference>
<dbReference type="GO" id="GO:0045292">
    <property type="term" value="P:mRNA cis splicing, via spliceosome"/>
    <property type="evidence" value="ECO:0007669"/>
    <property type="project" value="TreeGrafter"/>
</dbReference>
<evidence type="ECO:0000313" key="5">
    <source>
        <dbReference type="EMBL" id="VDK20043.1"/>
    </source>
</evidence>
<evidence type="ECO:0000256" key="4">
    <source>
        <dbReference type="SAM" id="Coils"/>
    </source>
</evidence>
<accession>A0A0M3J513</accession>
<protein>
    <submittedName>
        <fullName evidence="7">U4/U6.U5 tri-snRNP-associated protein 1 (inferred by orthology to a human protein)</fullName>
    </submittedName>
</protein>
<comment type="subcellular location">
    <subcellularLocation>
        <location evidence="1">Nucleus</location>
    </subcellularLocation>
</comment>
<feature type="coiled-coil region" evidence="4">
    <location>
        <begin position="118"/>
        <end position="145"/>
    </location>
</feature>
<dbReference type="InterPro" id="IPR005011">
    <property type="entry name" value="SNU66/SART1"/>
</dbReference>
<keyword evidence="4" id="KW-0175">Coiled coil</keyword>
<evidence type="ECO:0000313" key="6">
    <source>
        <dbReference type="Proteomes" id="UP000267096"/>
    </source>
</evidence>
<evidence type="ECO:0000256" key="1">
    <source>
        <dbReference type="ARBA" id="ARBA00004123"/>
    </source>
</evidence>
<evidence type="ECO:0000256" key="2">
    <source>
        <dbReference type="ARBA" id="ARBA00006076"/>
    </source>
</evidence>
<comment type="similarity">
    <text evidence="2">Belongs to the SNU66/SART1 family.</text>
</comment>
<dbReference type="Proteomes" id="UP000267096">
    <property type="component" value="Unassembled WGS sequence"/>
</dbReference>
<dbReference type="OrthoDB" id="5583at2759"/>
<dbReference type="PANTHER" id="PTHR14152">
    <property type="entry name" value="SQUAMOUS CELL CARCINOMA ANTIGEN RECOGNISED BY CYTOTOXIC T LYMPHOCYTES"/>
    <property type="match status" value="1"/>
</dbReference>
<gene>
    <name evidence="5" type="ORF">ASIM_LOCUS2495</name>
</gene>
<organism evidence="7">
    <name type="scientific">Anisakis simplex</name>
    <name type="common">Herring worm</name>
    <dbReference type="NCBI Taxonomy" id="6269"/>
    <lineage>
        <taxon>Eukaryota</taxon>
        <taxon>Metazoa</taxon>
        <taxon>Ecdysozoa</taxon>
        <taxon>Nematoda</taxon>
        <taxon>Chromadorea</taxon>
        <taxon>Rhabditida</taxon>
        <taxon>Spirurina</taxon>
        <taxon>Ascaridomorpha</taxon>
        <taxon>Ascaridoidea</taxon>
        <taxon>Anisakidae</taxon>
        <taxon>Anisakis</taxon>
        <taxon>Anisakis simplex complex</taxon>
    </lineage>
</organism>
<dbReference type="AlphaFoldDB" id="A0A0M3J513"/>
<reference evidence="7" key="1">
    <citation type="submission" date="2017-02" db="UniProtKB">
        <authorList>
            <consortium name="WormBaseParasite"/>
        </authorList>
    </citation>
    <scope>IDENTIFICATION</scope>
</reference>